<proteinExistence type="predicted"/>
<protein>
    <submittedName>
        <fullName evidence="1">Uncharacterized protein</fullName>
    </submittedName>
</protein>
<evidence type="ECO:0000313" key="1">
    <source>
        <dbReference type="EMBL" id="GIG21275.1"/>
    </source>
</evidence>
<reference evidence="1" key="1">
    <citation type="submission" date="2021-01" db="EMBL/GenBank/DDBJ databases">
        <title>Whole genome shotgun sequence of Cellulomonas chitinilytica NBRC 110799.</title>
        <authorList>
            <person name="Komaki H."/>
            <person name="Tamura T."/>
        </authorList>
    </citation>
    <scope>NUCLEOTIDE SEQUENCE</scope>
    <source>
        <strain evidence="1">NBRC 110799</strain>
    </source>
</reference>
<gene>
    <name evidence="1" type="ORF">Cch01nite_19990</name>
</gene>
<sequence>MLLGVAAGAGGVVVLGALAFALWPDGAPDAGAAAQPAAVTSSAPAPASPSPTAAPTTPTVAVVDRVLPATQVWTAMGVSCVTGDVLSIAVAGSVSHDQTLAGTVGPTGLLDPGFHKFNVEGFPDAHTMTVIGSLGQDPGTFFVVGEGATYVCPHDGELNLGVNDRGVQNNSGAFLATITLTHG</sequence>
<dbReference type="Proteomes" id="UP000632740">
    <property type="component" value="Unassembled WGS sequence"/>
</dbReference>
<dbReference type="AlphaFoldDB" id="A0A919TZ35"/>
<dbReference type="EMBL" id="BONK01000006">
    <property type="protein sequence ID" value="GIG21275.1"/>
    <property type="molecule type" value="Genomic_DNA"/>
</dbReference>
<accession>A0A919TZ35</accession>
<dbReference type="Gene3D" id="2.60.120.430">
    <property type="entry name" value="Galactose-binding lectin"/>
    <property type="match status" value="1"/>
</dbReference>
<comment type="caution">
    <text evidence="1">The sequence shown here is derived from an EMBL/GenBank/DDBJ whole genome shotgun (WGS) entry which is preliminary data.</text>
</comment>
<keyword evidence="2" id="KW-1185">Reference proteome</keyword>
<organism evidence="1 2">
    <name type="scientific">Cellulomonas chitinilytica</name>
    <dbReference type="NCBI Taxonomy" id="398759"/>
    <lineage>
        <taxon>Bacteria</taxon>
        <taxon>Bacillati</taxon>
        <taxon>Actinomycetota</taxon>
        <taxon>Actinomycetes</taxon>
        <taxon>Micrococcales</taxon>
        <taxon>Cellulomonadaceae</taxon>
        <taxon>Cellulomonas</taxon>
    </lineage>
</organism>
<name>A0A919TZ35_9CELL</name>
<evidence type="ECO:0000313" key="2">
    <source>
        <dbReference type="Proteomes" id="UP000632740"/>
    </source>
</evidence>